<reference evidence="1 2" key="1">
    <citation type="submission" date="2020-08" db="EMBL/GenBank/DDBJ databases">
        <title>Genome public.</title>
        <authorList>
            <person name="Liu C."/>
            <person name="Sun Q."/>
        </authorList>
    </citation>
    <scope>NUCLEOTIDE SEQUENCE [LARGE SCALE GENOMIC DNA]</scope>
    <source>
        <strain evidence="1 2">NSJ-10</strain>
    </source>
</reference>
<dbReference type="AlphaFoldDB" id="A0A8I0APZ2"/>
<gene>
    <name evidence="1" type="ORF">H8S09_08960</name>
</gene>
<dbReference type="SUPFAM" id="SSF48452">
    <property type="entry name" value="TPR-like"/>
    <property type="match status" value="1"/>
</dbReference>
<comment type="caution">
    <text evidence="1">The sequence shown here is derived from an EMBL/GenBank/DDBJ whole genome shotgun (WGS) entry which is preliminary data.</text>
</comment>
<dbReference type="EMBL" id="JACOOX010000004">
    <property type="protein sequence ID" value="MBC5663020.1"/>
    <property type="molecule type" value="Genomic_DNA"/>
</dbReference>
<evidence type="ECO:0008006" key="3">
    <source>
        <dbReference type="Google" id="ProtNLM"/>
    </source>
</evidence>
<evidence type="ECO:0000313" key="2">
    <source>
        <dbReference type="Proteomes" id="UP000615234"/>
    </source>
</evidence>
<accession>A0A8I0APZ2</accession>
<keyword evidence="2" id="KW-1185">Reference proteome</keyword>
<proteinExistence type="predicted"/>
<dbReference type="InterPro" id="IPR011990">
    <property type="entry name" value="TPR-like_helical_dom_sf"/>
</dbReference>
<evidence type="ECO:0000313" key="1">
    <source>
        <dbReference type="EMBL" id="MBC5663020.1"/>
    </source>
</evidence>
<dbReference type="Proteomes" id="UP000615234">
    <property type="component" value="Unassembled WGS sequence"/>
</dbReference>
<name>A0A8I0APZ2_9FIRM</name>
<sequence>MGKIIVCNTKTAQNPYTFLNTKVSVYSYEELCYYLYNNMVLVGEEDVTARLSAWIRRELALTELADKIDTLLDKHAFVQDIMVEILVYGGYYSSEEVRQFMAECQKLRTLKSYEVEKLRADGYLRYKHYIKAGAIYDEVICYLEKEKQEDEFLGNVYHNKAVALAGNLQLDEAKSYFIKAYSLNKNEESLIEYFCVLAVTVDTATLEKEIKKRGLPANFLEDLMSEVGDSKEDVRELPIYNKVQKAVYNRLHGHIEDYDRRMDTILSELKDEFRDQLV</sequence>
<dbReference type="RefSeq" id="WP_117822052.1">
    <property type="nucleotide sequence ID" value="NZ_JACOOX010000004.1"/>
</dbReference>
<organism evidence="1 2">
    <name type="scientific">Coprococcus hominis</name>
    <name type="common">ex Liu et al. 2022</name>
    <dbReference type="NCBI Taxonomy" id="2763039"/>
    <lineage>
        <taxon>Bacteria</taxon>
        <taxon>Bacillati</taxon>
        <taxon>Bacillota</taxon>
        <taxon>Clostridia</taxon>
        <taxon>Lachnospirales</taxon>
        <taxon>Lachnospiraceae</taxon>
        <taxon>Coprococcus</taxon>
    </lineage>
</organism>
<protein>
    <recommendedName>
        <fullName evidence="3">Tetratricopeptide repeat protein</fullName>
    </recommendedName>
</protein>